<sequence length="213" mass="22329">MSDRPQDLHEEVANSALHGAALVGACLAVPQLLQSAHAAHPAAIWGVLVFGATMALLYGASTLYHALPPGRVKQWALQLDHAAIHLFIAGSFTPFALSAPGHRHHIAALVLVWLAALAGCWLQLRARRAAPWLSTALYVAMGWVALLAALPLMAHVPAVSAAWLVIGGAAYTAGVVFFVMDAVVRYAHAVWHGCVIAGTGCHVIAVLGLQTVT</sequence>
<keyword evidence="9" id="KW-1185">Reference proteome</keyword>
<evidence type="ECO:0000256" key="4">
    <source>
        <dbReference type="ARBA" id="ARBA00023136"/>
    </source>
</evidence>
<keyword evidence="3 6" id="KW-1133">Transmembrane helix</keyword>
<dbReference type="RefSeq" id="WP_209818095.1">
    <property type="nucleotide sequence ID" value="NZ_JAVDTL010000005.1"/>
</dbReference>
<evidence type="ECO:0000256" key="5">
    <source>
        <dbReference type="PIRSR" id="PIRSR604254-1"/>
    </source>
</evidence>
<dbReference type="GO" id="GO:0016020">
    <property type="term" value="C:membrane"/>
    <property type="evidence" value="ECO:0007669"/>
    <property type="project" value="UniProtKB-SubCell"/>
</dbReference>
<feature type="transmembrane region" description="Helical" evidence="6">
    <location>
        <begin position="160"/>
        <end position="180"/>
    </location>
</feature>
<comment type="subcellular location">
    <subcellularLocation>
        <location evidence="1">Membrane</location>
        <topology evidence="1">Multi-pass membrane protein</topology>
    </subcellularLocation>
</comment>
<comment type="caution">
    <text evidence="7">The sequence shown here is derived from an EMBL/GenBank/DDBJ whole genome shotgun (WGS) entry which is preliminary data.</text>
</comment>
<protein>
    <submittedName>
        <fullName evidence="7">Hemolysin III</fullName>
    </submittedName>
</protein>
<feature type="transmembrane region" description="Helical" evidence="6">
    <location>
        <begin position="42"/>
        <end position="67"/>
    </location>
</feature>
<evidence type="ECO:0000256" key="6">
    <source>
        <dbReference type="SAM" id="Phobius"/>
    </source>
</evidence>
<organism evidence="7 10">
    <name type="scientific">Acidovorax delafieldii</name>
    <name type="common">Pseudomonas delafieldii</name>
    <dbReference type="NCBI Taxonomy" id="47920"/>
    <lineage>
        <taxon>Bacteria</taxon>
        <taxon>Pseudomonadati</taxon>
        <taxon>Pseudomonadota</taxon>
        <taxon>Betaproteobacteria</taxon>
        <taxon>Burkholderiales</taxon>
        <taxon>Comamonadaceae</taxon>
        <taxon>Acidovorax</taxon>
    </lineage>
</organism>
<evidence type="ECO:0000256" key="2">
    <source>
        <dbReference type="ARBA" id="ARBA00022692"/>
    </source>
</evidence>
<dbReference type="GO" id="GO:0046872">
    <property type="term" value="F:metal ion binding"/>
    <property type="evidence" value="ECO:0007669"/>
    <property type="project" value="UniProtKB-KW"/>
</dbReference>
<feature type="binding site" evidence="5">
    <location>
        <position position="65"/>
    </location>
    <ligand>
        <name>Zn(2+)</name>
        <dbReference type="ChEBI" id="CHEBI:29105"/>
    </ligand>
</feature>
<accession>A0AAJ2BZ74</accession>
<evidence type="ECO:0000313" key="8">
    <source>
        <dbReference type="EMBL" id="MDR6837736.1"/>
    </source>
</evidence>
<keyword evidence="4 6" id="KW-0472">Membrane</keyword>
<dbReference type="PANTHER" id="PTHR20855:SF3">
    <property type="entry name" value="LD03007P"/>
    <property type="match status" value="1"/>
</dbReference>
<reference evidence="7 9" key="1">
    <citation type="submission" date="2023-07" db="EMBL/GenBank/DDBJ databases">
        <title>Sorghum-associated microbial communities from plants grown in Nebraska, USA.</title>
        <authorList>
            <person name="Schachtman D."/>
        </authorList>
    </citation>
    <scope>NUCLEOTIDE SEQUENCE</scope>
    <source>
        <strain evidence="8 9">BE105</strain>
        <strain evidence="7">BE69</strain>
    </source>
</reference>
<dbReference type="PROSITE" id="PS51257">
    <property type="entry name" value="PROKAR_LIPOPROTEIN"/>
    <property type="match status" value="1"/>
</dbReference>
<evidence type="ECO:0000313" key="9">
    <source>
        <dbReference type="Proteomes" id="UP001249076"/>
    </source>
</evidence>
<evidence type="ECO:0000313" key="10">
    <source>
        <dbReference type="Proteomes" id="UP001253458"/>
    </source>
</evidence>
<feature type="transmembrane region" description="Helical" evidence="6">
    <location>
        <begin position="136"/>
        <end position="154"/>
    </location>
</feature>
<keyword evidence="2 6" id="KW-0812">Transmembrane</keyword>
<dbReference type="InterPro" id="IPR004254">
    <property type="entry name" value="AdipoR/HlyIII-related"/>
</dbReference>
<dbReference type="EMBL" id="JAVDTS010000003">
    <property type="protein sequence ID" value="MDR6837736.1"/>
    <property type="molecule type" value="Genomic_DNA"/>
</dbReference>
<proteinExistence type="predicted"/>
<feature type="binding site" evidence="5">
    <location>
        <position position="188"/>
    </location>
    <ligand>
        <name>Zn(2+)</name>
        <dbReference type="ChEBI" id="CHEBI:29105"/>
    </ligand>
</feature>
<keyword evidence="5" id="KW-0479">Metal-binding</keyword>
<gene>
    <name evidence="7" type="ORF">J2W88_003536</name>
    <name evidence="8" type="ORF">J2W93_002574</name>
</gene>
<feature type="transmembrane region" description="Helical" evidence="6">
    <location>
        <begin position="12"/>
        <end position="30"/>
    </location>
</feature>
<dbReference type="AlphaFoldDB" id="A0AAJ2BZ74"/>
<evidence type="ECO:0000256" key="1">
    <source>
        <dbReference type="ARBA" id="ARBA00004141"/>
    </source>
</evidence>
<dbReference type="PANTHER" id="PTHR20855">
    <property type="entry name" value="ADIPOR/PROGESTIN RECEPTOR-RELATED"/>
    <property type="match status" value="1"/>
</dbReference>
<feature type="transmembrane region" description="Helical" evidence="6">
    <location>
        <begin position="79"/>
        <end position="99"/>
    </location>
</feature>
<dbReference type="EMBL" id="JAVDTL010000005">
    <property type="protein sequence ID" value="MDR6768234.1"/>
    <property type="molecule type" value="Genomic_DNA"/>
</dbReference>
<feature type="binding site" evidence="5">
    <location>
        <position position="192"/>
    </location>
    <ligand>
        <name>Zn(2+)</name>
        <dbReference type="ChEBI" id="CHEBI:29105"/>
    </ligand>
</feature>
<dbReference type="Proteomes" id="UP001253458">
    <property type="component" value="Unassembled WGS sequence"/>
</dbReference>
<evidence type="ECO:0000256" key="3">
    <source>
        <dbReference type="ARBA" id="ARBA00022989"/>
    </source>
</evidence>
<dbReference type="Proteomes" id="UP001249076">
    <property type="component" value="Unassembled WGS sequence"/>
</dbReference>
<dbReference type="Pfam" id="PF03006">
    <property type="entry name" value="HlyIII"/>
    <property type="match status" value="1"/>
</dbReference>
<keyword evidence="5" id="KW-0862">Zinc</keyword>
<feature type="transmembrane region" description="Helical" evidence="6">
    <location>
        <begin position="105"/>
        <end position="124"/>
    </location>
</feature>
<evidence type="ECO:0000313" key="7">
    <source>
        <dbReference type="EMBL" id="MDR6768234.1"/>
    </source>
</evidence>
<feature type="transmembrane region" description="Helical" evidence="6">
    <location>
        <begin position="189"/>
        <end position="209"/>
    </location>
</feature>
<name>A0AAJ2BZ74_ACIDE</name>